<protein>
    <submittedName>
        <fullName evidence="2">Uncharacterized protein</fullName>
    </submittedName>
</protein>
<sequence length="103" mass="10351">MYPPGEASTFVEPSVSDEVPVVVGDSSPFSSGSTAPAPTAGALSVVEVRDDSPSSSPVVDVGSCSSSSSPIIEARTDMQSLSFESVVNLSASIPSQGEEEGDV</sequence>
<feature type="compositionally biased region" description="Low complexity" evidence="1">
    <location>
        <begin position="53"/>
        <end position="69"/>
    </location>
</feature>
<dbReference type="EMBL" id="JBFOLK010000012">
    <property type="protein sequence ID" value="KAL2471485.1"/>
    <property type="molecule type" value="Genomic_DNA"/>
</dbReference>
<accession>A0ABD1Q5M0</accession>
<evidence type="ECO:0000313" key="2">
    <source>
        <dbReference type="EMBL" id="KAL2471485.1"/>
    </source>
</evidence>
<dbReference type="Proteomes" id="UP001604336">
    <property type="component" value="Unassembled WGS sequence"/>
</dbReference>
<comment type="caution">
    <text evidence="2">The sequence shown here is derived from an EMBL/GenBank/DDBJ whole genome shotgun (WGS) entry which is preliminary data.</text>
</comment>
<organism evidence="2 3">
    <name type="scientific">Abeliophyllum distichum</name>
    <dbReference type="NCBI Taxonomy" id="126358"/>
    <lineage>
        <taxon>Eukaryota</taxon>
        <taxon>Viridiplantae</taxon>
        <taxon>Streptophyta</taxon>
        <taxon>Embryophyta</taxon>
        <taxon>Tracheophyta</taxon>
        <taxon>Spermatophyta</taxon>
        <taxon>Magnoliopsida</taxon>
        <taxon>eudicotyledons</taxon>
        <taxon>Gunneridae</taxon>
        <taxon>Pentapetalae</taxon>
        <taxon>asterids</taxon>
        <taxon>lamiids</taxon>
        <taxon>Lamiales</taxon>
        <taxon>Oleaceae</taxon>
        <taxon>Forsythieae</taxon>
        <taxon>Abeliophyllum</taxon>
    </lineage>
</organism>
<keyword evidence="3" id="KW-1185">Reference proteome</keyword>
<evidence type="ECO:0000313" key="3">
    <source>
        <dbReference type="Proteomes" id="UP001604336"/>
    </source>
</evidence>
<gene>
    <name evidence="2" type="ORF">Adt_39621</name>
</gene>
<feature type="region of interest" description="Disordered" evidence="1">
    <location>
        <begin position="22"/>
        <end position="69"/>
    </location>
</feature>
<reference evidence="3" key="1">
    <citation type="submission" date="2024-07" db="EMBL/GenBank/DDBJ databases">
        <title>Two chromosome-level genome assemblies of Korean endemic species Abeliophyllum distichum and Forsythia ovata (Oleaceae).</title>
        <authorList>
            <person name="Jang H."/>
        </authorList>
    </citation>
    <scope>NUCLEOTIDE SEQUENCE [LARGE SCALE GENOMIC DNA]</scope>
</reference>
<proteinExistence type="predicted"/>
<name>A0ABD1Q5M0_9LAMI</name>
<evidence type="ECO:0000256" key="1">
    <source>
        <dbReference type="SAM" id="MobiDB-lite"/>
    </source>
</evidence>
<dbReference type="AlphaFoldDB" id="A0ABD1Q5M0"/>